<dbReference type="Proteomes" id="UP000515158">
    <property type="component" value="Unplaced"/>
</dbReference>
<gene>
    <name evidence="4" type="primary">LOC117649650</name>
</gene>
<feature type="region of interest" description="Disordered" evidence="1">
    <location>
        <begin position="280"/>
        <end position="323"/>
    </location>
</feature>
<dbReference type="InParanoid" id="A0A6P8ZTB5"/>
<evidence type="ECO:0000256" key="2">
    <source>
        <dbReference type="SAM" id="SignalP"/>
    </source>
</evidence>
<reference evidence="4" key="1">
    <citation type="submission" date="2025-08" db="UniProtKB">
        <authorList>
            <consortium name="RefSeq"/>
        </authorList>
    </citation>
    <scope>IDENTIFICATION</scope>
    <source>
        <tissue evidence="4">Total insect</tissue>
    </source>
</reference>
<dbReference type="KEGG" id="tpal:117649650"/>
<keyword evidence="2" id="KW-0732">Signal</keyword>
<sequence length="342" mass="37154">MPFSRPGATVTLLAVAATAVALATVSEAAPAAVGSFEGLIRNRPPLCKDAAFLRAFKRNNVRAPCFLSESDELPFVMVPLEPLGADLDRLDLMTSVDDAESEDVLTPSTPWGAAERSVPVYRGSSVGSKAWYRGVAARDEDADDNPLSFSLFHEEQEPVVVPAEEYFPRSVDLGVAKDRAEDFIKVSFLDDLAAEEPVEDVAKDLSRDVANELPAEETTENLVEKSSELVRGVPDKTFPFAAEQIENFAPPAAYLSFREIVKVLGDVKSPLRGVARLDHREEEVPDGSPTRMSWRVPAGHDLFPRDGASEDPAQRAAGDFDEDAVKDLDEDAAKDLTAENLI</sequence>
<evidence type="ECO:0000256" key="1">
    <source>
        <dbReference type="SAM" id="MobiDB-lite"/>
    </source>
</evidence>
<evidence type="ECO:0000313" key="4">
    <source>
        <dbReference type="RefSeq" id="XP_034248479.1"/>
    </source>
</evidence>
<name>A0A6P8ZTB5_THRPL</name>
<protein>
    <submittedName>
        <fullName evidence="4">Uncharacterized protein LOC117649650</fullName>
    </submittedName>
</protein>
<keyword evidence="3" id="KW-1185">Reference proteome</keyword>
<feature type="chain" id="PRO_5028416940" evidence="2">
    <location>
        <begin position="29"/>
        <end position="342"/>
    </location>
</feature>
<dbReference type="GeneID" id="117649650"/>
<feature type="signal peptide" evidence="2">
    <location>
        <begin position="1"/>
        <end position="28"/>
    </location>
</feature>
<dbReference type="RefSeq" id="XP_034248479.1">
    <property type="nucleotide sequence ID" value="XM_034392588.1"/>
</dbReference>
<organism evidence="4">
    <name type="scientific">Thrips palmi</name>
    <name type="common">Melon thrips</name>
    <dbReference type="NCBI Taxonomy" id="161013"/>
    <lineage>
        <taxon>Eukaryota</taxon>
        <taxon>Metazoa</taxon>
        <taxon>Ecdysozoa</taxon>
        <taxon>Arthropoda</taxon>
        <taxon>Hexapoda</taxon>
        <taxon>Insecta</taxon>
        <taxon>Pterygota</taxon>
        <taxon>Neoptera</taxon>
        <taxon>Paraneoptera</taxon>
        <taxon>Thysanoptera</taxon>
        <taxon>Terebrantia</taxon>
        <taxon>Thripoidea</taxon>
        <taxon>Thripidae</taxon>
        <taxon>Thrips</taxon>
    </lineage>
</organism>
<evidence type="ECO:0000313" key="3">
    <source>
        <dbReference type="Proteomes" id="UP000515158"/>
    </source>
</evidence>
<dbReference type="AlphaFoldDB" id="A0A6P8ZTB5"/>
<accession>A0A6P8ZTB5</accession>
<proteinExistence type="predicted"/>